<reference evidence="6" key="1">
    <citation type="submission" date="2021-11" db="EMBL/GenBank/DDBJ databases">
        <title>Streptomyces corallinus and Kineosporia corallina sp. nov., two new coral-derived marine actinobacteria.</title>
        <authorList>
            <person name="Buangrab K."/>
            <person name="Sutthacheep M."/>
            <person name="Yeemin T."/>
            <person name="Harunari E."/>
            <person name="Igarashi Y."/>
            <person name="Sripreechasak P."/>
            <person name="Kanchanasin P."/>
            <person name="Tanasupawat S."/>
            <person name="Phongsopitanun W."/>
        </authorList>
    </citation>
    <scope>NUCLEOTIDE SEQUENCE</scope>
    <source>
        <strain evidence="6">JCM 31032</strain>
    </source>
</reference>
<dbReference type="PRINTS" id="PR00412">
    <property type="entry name" value="EPOXHYDRLASE"/>
</dbReference>
<comment type="caution">
    <text evidence="6">The sequence shown here is derived from an EMBL/GenBank/DDBJ whole genome shotgun (WGS) entry which is preliminary data.</text>
</comment>
<dbReference type="Pfam" id="PF06441">
    <property type="entry name" value="EHN"/>
    <property type="match status" value="1"/>
</dbReference>
<dbReference type="GO" id="GO:0097176">
    <property type="term" value="P:epoxide metabolic process"/>
    <property type="evidence" value="ECO:0007669"/>
    <property type="project" value="TreeGrafter"/>
</dbReference>
<dbReference type="PIRSF" id="PIRSF001112">
    <property type="entry name" value="Epoxide_hydrolase"/>
    <property type="match status" value="1"/>
</dbReference>
<evidence type="ECO:0000256" key="1">
    <source>
        <dbReference type="ARBA" id="ARBA00010088"/>
    </source>
</evidence>
<dbReference type="RefSeq" id="WP_231440449.1">
    <property type="nucleotide sequence ID" value="NZ_JAJOMB010000004.1"/>
</dbReference>
<evidence type="ECO:0000313" key="6">
    <source>
        <dbReference type="EMBL" id="MCD5311271.1"/>
    </source>
</evidence>
<proteinExistence type="inferred from homology"/>
<dbReference type="InterPro" id="IPR000639">
    <property type="entry name" value="Epox_hydrolase-like"/>
</dbReference>
<dbReference type="PANTHER" id="PTHR21661">
    <property type="entry name" value="EPOXIDE HYDROLASE 1-RELATED"/>
    <property type="match status" value="1"/>
</dbReference>
<feature type="active site" description="Proton acceptor" evidence="4">
    <location>
        <position position="348"/>
    </location>
</feature>
<dbReference type="EMBL" id="JAJOMB010000004">
    <property type="protein sequence ID" value="MCD5311271.1"/>
    <property type="molecule type" value="Genomic_DNA"/>
</dbReference>
<dbReference type="InterPro" id="IPR016292">
    <property type="entry name" value="Epoxide_hydrolase"/>
</dbReference>
<feature type="active site" description="Nucleophile" evidence="4">
    <location>
        <position position="168"/>
    </location>
</feature>
<organism evidence="6 7">
    <name type="scientific">Kineosporia babensis</name>
    <dbReference type="NCBI Taxonomy" id="499548"/>
    <lineage>
        <taxon>Bacteria</taxon>
        <taxon>Bacillati</taxon>
        <taxon>Actinomycetota</taxon>
        <taxon>Actinomycetes</taxon>
        <taxon>Kineosporiales</taxon>
        <taxon>Kineosporiaceae</taxon>
        <taxon>Kineosporia</taxon>
    </lineage>
</organism>
<keyword evidence="2" id="KW-0058">Aromatic hydrocarbons catabolism</keyword>
<dbReference type="SUPFAM" id="SSF53474">
    <property type="entry name" value="alpha/beta-Hydrolases"/>
    <property type="match status" value="1"/>
</dbReference>
<evidence type="ECO:0000313" key="7">
    <source>
        <dbReference type="Proteomes" id="UP001138997"/>
    </source>
</evidence>
<dbReference type="Proteomes" id="UP001138997">
    <property type="component" value="Unassembled WGS sequence"/>
</dbReference>
<dbReference type="GO" id="GO:0004301">
    <property type="term" value="F:epoxide hydrolase activity"/>
    <property type="evidence" value="ECO:0007669"/>
    <property type="project" value="TreeGrafter"/>
</dbReference>
<evidence type="ECO:0000256" key="4">
    <source>
        <dbReference type="PIRSR" id="PIRSR001112-1"/>
    </source>
</evidence>
<dbReference type="PANTHER" id="PTHR21661:SF35">
    <property type="entry name" value="EPOXIDE HYDROLASE"/>
    <property type="match status" value="1"/>
</dbReference>
<dbReference type="InterPro" id="IPR010497">
    <property type="entry name" value="Epoxide_hydro_N"/>
</dbReference>
<gene>
    <name evidence="6" type="ORF">LR394_10200</name>
</gene>
<evidence type="ECO:0000256" key="2">
    <source>
        <dbReference type="ARBA" id="ARBA00022797"/>
    </source>
</evidence>
<dbReference type="AlphaFoldDB" id="A0A9X1NDI7"/>
<keyword evidence="7" id="KW-1185">Reference proteome</keyword>
<name>A0A9X1NDI7_9ACTN</name>
<evidence type="ECO:0000259" key="5">
    <source>
        <dbReference type="Pfam" id="PF06441"/>
    </source>
</evidence>
<dbReference type="InterPro" id="IPR029058">
    <property type="entry name" value="AB_hydrolase_fold"/>
</dbReference>
<feature type="domain" description="Epoxide hydrolase N-terminal" evidence="5">
    <location>
        <begin position="1"/>
        <end position="106"/>
    </location>
</feature>
<dbReference type="Gene3D" id="3.40.50.1820">
    <property type="entry name" value="alpha/beta hydrolase"/>
    <property type="match status" value="1"/>
</dbReference>
<keyword evidence="3 6" id="KW-0378">Hydrolase</keyword>
<comment type="similarity">
    <text evidence="1">Belongs to the peptidase S33 family.</text>
</comment>
<sequence>MRPFRISVSPQAVNQLRQRLQNTRWPDAGTAPDSSQGLPLHLVQDLCDEWANGYDWPATQARLNRIPQIVTEIGGLKIHAVHLRSPDPEATPLLLTHGWPGSFLEFEDVLEPLTSGQPAFHVVVPSLPGYGFSGQPSQPGWGVHRIADAWAELMTRLGYDKFIAAGSDWGTSISTCIGRQHPQRLFGLHLVPPLAAPVSGQDLTPAETAALQELSERAGDASAYSEVHRTRAQTIGYALADSPAALAAWIGEKLLSWTDGPDALSRRQILDNLSLYWFTRTGASSARLYAESIAEVGRWFTDPDAIEPVLVPTAATVFPREVPRPSRRWTEHRFPQLVHWGEPPRGGHFGAWEQPELFTGEIRSGATALRGL</sequence>
<accession>A0A9X1NDI7</accession>
<evidence type="ECO:0000256" key="3">
    <source>
        <dbReference type="ARBA" id="ARBA00022801"/>
    </source>
</evidence>
<feature type="active site" description="Proton donor" evidence="4">
    <location>
        <position position="289"/>
    </location>
</feature>
<protein>
    <submittedName>
        <fullName evidence="6">Epoxide hydrolase</fullName>
    </submittedName>
</protein>